<reference evidence="3" key="1">
    <citation type="journal article" date="2015" name="PLoS Genet.">
        <title>The dynamic genome and transcriptome of the human fungal pathogen Blastomyces and close relative Emmonsia.</title>
        <authorList>
            <person name="Munoz J.F."/>
            <person name="Gauthier G.M."/>
            <person name="Desjardins C.A."/>
            <person name="Gallo J.E."/>
            <person name="Holder J."/>
            <person name="Sullivan T.D."/>
            <person name="Marty A.J."/>
            <person name="Carmen J.C."/>
            <person name="Chen Z."/>
            <person name="Ding L."/>
            <person name="Gujja S."/>
            <person name="Magrini V."/>
            <person name="Misas E."/>
            <person name="Mitreva M."/>
            <person name="Priest M."/>
            <person name="Saif S."/>
            <person name="Whiston E.A."/>
            <person name="Young S."/>
            <person name="Zeng Q."/>
            <person name="Goldman W.E."/>
            <person name="Mardis E.R."/>
            <person name="Taylor J.W."/>
            <person name="McEwen J.G."/>
            <person name="Clay O.K."/>
            <person name="Klein B.S."/>
            <person name="Cuomo C.A."/>
        </authorList>
    </citation>
    <scope>NUCLEOTIDE SEQUENCE [LARGE SCALE GENOMIC DNA]</scope>
    <source>
        <strain evidence="3">ER-3 / ATCC MYA-2586</strain>
    </source>
</reference>
<dbReference type="Proteomes" id="UP000002039">
    <property type="component" value="Unassembled WGS sequence"/>
</dbReference>
<feature type="compositionally biased region" description="Polar residues" evidence="1">
    <location>
        <begin position="45"/>
        <end position="61"/>
    </location>
</feature>
<dbReference type="EMBL" id="EQ999981">
    <property type="protein sequence ID" value="OAT02452.1"/>
    <property type="molecule type" value="Genomic_DNA"/>
</dbReference>
<proteinExistence type="predicted"/>
<protein>
    <submittedName>
        <fullName evidence="2">Uncharacterized protein</fullName>
    </submittedName>
</protein>
<keyword evidence="3" id="KW-1185">Reference proteome</keyword>
<feature type="compositionally biased region" description="Polar residues" evidence="1">
    <location>
        <begin position="1"/>
        <end position="23"/>
    </location>
</feature>
<gene>
    <name evidence="2" type="ORF">BDCG_17567</name>
</gene>
<dbReference type="GeneID" id="69032459"/>
<evidence type="ECO:0000256" key="1">
    <source>
        <dbReference type="SAM" id="MobiDB-lite"/>
    </source>
</evidence>
<feature type="region of interest" description="Disordered" evidence="1">
    <location>
        <begin position="1"/>
        <end position="61"/>
    </location>
</feature>
<evidence type="ECO:0000313" key="3">
    <source>
        <dbReference type="Proteomes" id="UP000002039"/>
    </source>
</evidence>
<sequence length="175" mass="20065">MTGRTRNSCASTPANPTAGTQEQPPEPWITPVEEVSEDLPITRRTPFSASVTGEPSEPTNEPISVKNILEHLPRDQAIFLQGMLTVCKHSQTESLDMISRDTHELKRNFLKSQPLKAIYQTTIYKSFCEFVFEIDLQARLCDMKDEEAVIYVMTGLYYTEAKNWLNHLENDHERF</sequence>
<evidence type="ECO:0000313" key="2">
    <source>
        <dbReference type="EMBL" id="OAT02452.1"/>
    </source>
</evidence>
<accession>A0ABX2VZ88</accession>
<name>A0ABX2VZ88_AJEDR</name>
<organism evidence="2 3">
    <name type="scientific">Ajellomyces dermatitidis (strain ER-3 / ATCC MYA-2586)</name>
    <name type="common">Blastomyces dermatitidis</name>
    <dbReference type="NCBI Taxonomy" id="559297"/>
    <lineage>
        <taxon>Eukaryota</taxon>
        <taxon>Fungi</taxon>
        <taxon>Dikarya</taxon>
        <taxon>Ascomycota</taxon>
        <taxon>Pezizomycotina</taxon>
        <taxon>Eurotiomycetes</taxon>
        <taxon>Eurotiomycetidae</taxon>
        <taxon>Onygenales</taxon>
        <taxon>Ajellomycetaceae</taxon>
        <taxon>Blastomyces</taxon>
    </lineage>
</organism>
<dbReference type="RefSeq" id="XP_045282179.1">
    <property type="nucleotide sequence ID" value="XM_045426672.1"/>
</dbReference>